<name>A0A820YDZ9_9BILA</name>
<comment type="caution">
    <text evidence="2">The sequence shown here is derived from an EMBL/GenBank/DDBJ whole genome shotgun (WGS) entry which is preliminary data.</text>
</comment>
<keyword evidence="4" id="KW-1185">Reference proteome</keyword>
<feature type="transmembrane region" description="Helical" evidence="1">
    <location>
        <begin position="48"/>
        <end position="68"/>
    </location>
</feature>
<dbReference type="Proteomes" id="UP000663873">
    <property type="component" value="Unassembled WGS sequence"/>
</dbReference>
<evidence type="ECO:0000313" key="3">
    <source>
        <dbReference type="EMBL" id="CAF4560971.1"/>
    </source>
</evidence>
<gene>
    <name evidence="3" type="ORF">HFQ381_LOCUS31457</name>
    <name evidence="2" type="ORF">UJA718_LOCUS29061</name>
</gene>
<keyword evidence="1" id="KW-0812">Transmembrane</keyword>
<evidence type="ECO:0000313" key="2">
    <source>
        <dbReference type="EMBL" id="CAF4546120.1"/>
    </source>
</evidence>
<protein>
    <submittedName>
        <fullName evidence="2">Uncharacterized protein</fullName>
    </submittedName>
</protein>
<sequence>MLMGGGMENQQGGIIGDAERMLMGGGMGNQQGGFPGGGMGGRSISYTWLVRAFILRCTTSILIFLTLVEFA</sequence>
<dbReference type="EMBL" id="CAJOBP010009079">
    <property type="protein sequence ID" value="CAF4546120.1"/>
    <property type="molecule type" value="Genomic_DNA"/>
</dbReference>
<evidence type="ECO:0000313" key="4">
    <source>
        <dbReference type="Proteomes" id="UP000663873"/>
    </source>
</evidence>
<proteinExistence type="predicted"/>
<dbReference type="Proteomes" id="UP000663851">
    <property type="component" value="Unassembled WGS sequence"/>
</dbReference>
<reference evidence="2" key="1">
    <citation type="submission" date="2021-02" db="EMBL/GenBank/DDBJ databases">
        <authorList>
            <person name="Nowell W R."/>
        </authorList>
    </citation>
    <scope>NUCLEOTIDE SEQUENCE</scope>
</reference>
<dbReference type="AlphaFoldDB" id="A0A820YDZ9"/>
<keyword evidence="1" id="KW-0472">Membrane</keyword>
<organism evidence="2 4">
    <name type="scientific">Rotaria socialis</name>
    <dbReference type="NCBI Taxonomy" id="392032"/>
    <lineage>
        <taxon>Eukaryota</taxon>
        <taxon>Metazoa</taxon>
        <taxon>Spiralia</taxon>
        <taxon>Gnathifera</taxon>
        <taxon>Rotifera</taxon>
        <taxon>Eurotatoria</taxon>
        <taxon>Bdelloidea</taxon>
        <taxon>Philodinida</taxon>
        <taxon>Philodinidae</taxon>
        <taxon>Rotaria</taxon>
    </lineage>
</organism>
<evidence type="ECO:0000256" key="1">
    <source>
        <dbReference type="SAM" id="Phobius"/>
    </source>
</evidence>
<accession>A0A820YDZ9</accession>
<dbReference type="EMBL" id="CAJOBO010006405">
    <property type="protein sequence ID" value="CAF4560971.1"/>
    <property type="molecule type" value="Genomic_DNA"/>
</dbReference>
<keyword evidence="1" id="KW-1133">Transmembrane helix</keyword>